<evidence type="ECO:0000313" key="2">
    <source>
        <dbReference type="Proteomes" id="UP000054007"/>
    </source>
</evidence>
<dbReference type="GO" id="GO:0050308">
    <property type="term" value="F:sugar-phosphatase activity"/>
    <property type="evidence" value="ECO:0007669"/>
    <property type="project" value="TreeGrafter"/>
</dbReference>
<proteinExistence type="predicted"/>
<dbReference type="PANTHER" id="PTHR43481">
    <property type="entry name" value="FRUCTOSE-1-PHOSPHATE PHOSPHATASE"/>
    <property type="match status" value="1"/>
</dbReference>
<dbReference type="OrthoDB" id="40579at2759"/>
<dbReference type="InterPro" id="IPR023214">
    <property type="entry name" value="HAD_sf"/>
</dbReference>
<dbReference type="SFLD" id="SFLDG01129">
    <property type="entry name" value="C1.5:_HAD__Beta-PGM__Phosphata"/>
    <property type="match status" value="1"/>
</dbReference>
<dbReference type="EMBL" id="KN880432">
    <property type="protein sequence ID" value="KIY74223.1"/>
    <property type="molecule type" value="Genomic_DNA"/>
</dbReference>
<dbReference type="Gene3D" id="3.40.50.1000">
    <property type="entry name" value="HAD superfamily/HAD-like"/>
    <property type="match status" value="1"/>
</dbReference>
<dbReference type="SFLD" id="SFLDS00003">
    <property type="entry name" value="Haloacid_Dehalogenase"/>
    <property type="match status" value="1"/>
</dbReference>
<keyword evidence="2" id="KW-1185">Reference proteome</keyword>
<sequence length="237" mass="25037">MTSTTIHVDAALFDMDGTLVDSTAGVEGAWEVFKQKYPQIDINLVLSSAHGVRTVENLRVHCGVTDPDELEREAERFEAAIVTSASEGGRQGIVILPGVADALEVIKGSRSLPNPTWAICTSATRKYAKAALSAAGVPVPDVFVTSEDVKQGKPAPDPYLLGAKQSGYKPENCVVFEDAPAGVRSGNAAGCKTIGFLTTHSKEQMEAAKPTFLVKDMSQVKFSLAEGGGLDLTIDSL</sequence>
<dbReference type="SUPFAM" id="SSF56784">
    <property type="entry name" value="HAD-like"/>
    <property type="match status" value="1"/>
</dbReference>
<dbReference type="InterPro" id="IPR023198">
    <property type="entry name" value="PGP-like_dom2"/>
</dbReference>
<dbReference type="AlphaFoldDB" id="A0A0D7BUQ3"/>
<evidence type="ECO:0000313" key="1">
    <source>
        <dbReference type="EMBL" id="KIY74223.1"/>
    </source>
</evidence>
<dbReference type="InterPro" id="IPR036412">
    <property type="entry name" value="HAD-like_sf"/>
</dbReference>
<dbReference type="Pfam" id="PF00702">
    <property type="entry name" value="Hydrolase"/>
    <property type="match status" value="1"/>
</dbReference>
<name>A0A0D7BUQ3_9AGAR</name>
<dbReference type="NCBIfam" id="TIGR01509">
    <property type="entry name" value="HAD-SF-IA-v3"/>
    <property type="match status" value="1"/>
</dbReference>
<reference evidence="1 2" key="1">
    <citation type="journal article" date="2015" name="Fungal Genet. Biol.">
        <title>Evolution of novel wood decay mechanisms in Agaricales revealed by the genome sequences of Fistulina hepatica and Cylindrobasidium torrendii.</title>
        <authorList>
            <person name="Floudas D."/>
            <person name="Held B.W."/>
            <person name="Riley R."/>
            <person name="Nagy L.G."/>
            <person name="Koehler G."/>
            <person name="Ransdell A.S."/>
            <person name="Younus H."/>
            <person name="Chow J."/>
            <person name="Chiniquy J."/>
            <person name="Lipzen A."/>
            <person name="Tritt A."/>
            <person name="Sun H."/>
            <person name="Haridas S."/>
            <person name="LaButti K."/>
            <person name="Ohm R.A."/>
            <person name="Kues U."/>
            <person name="Blanchette R.A."/>
            <person name="Grigoriev I.V."/>
            <person name="Minto R.E."/>
            <person name="Hibbett D.S."/>
        </authorList>
    </citation>
    <scope>NUCLEOTIDE SEQUENCE [LARGE SCALE GENOMIC DNA]</scope>
    <source>
        <strain evidence="1 2">FP15055 ss-10</strain>
    </source>
</reference>
<organism evidence="1 2">
    <name type="scientific">Cylindrobasidium torrendii FP15055 ss-10</name>
    <dbReference type="NCBI Taxonomy" id="1314674"/>
    <lineage>
        <taxon>Eukaryota</taxon>
        <taxon>Fungi</taxon>
        <taxon>Dikarya</taxon>
        <taxon>Basidiomycota</taxon>
        <taxon>Agaricomycotina</taxon>
        <taxon>Agaricomycetes</taxon>
        <taxon>Agaricomycetidae</taxon>
        <taxon>Agaricales</taxon>
        <taxon>Marasmiineae</taxon>
        <taxon>Physalacriaceae</taxon>
        <taxon>Cylindrobasidium</taxon>
    </lineage>
</organism>
<dbReference type="InterPro" id="IPR051806">
    <property type="entry name" value="HAD-like_SPP"/>
</dbReference>
<dbReference type="STRING" id="1314674.A0A0D7BUQ3"/>
<dbReference type="Proteomes" id="UP000054007">
    <property type="component" value="Unassembled WGS sequence"/>
</dbReference>
<gene>
    <name evidence="1" type="ORF">CYLTODRAFT_385788</name>
</gene>
<dbReference type="InterPro" id="IPR006439">
    <property type="entry name" value="HAD-SF_hydro_IA"/>
</dbReference>
<dbReference type="PANTHER" id="PTHR43481:SF4">
    <property type="entry name" value="GLYCEROL-1-PHOSPHATE PHOSPHOHYDROLASE 1-RELATED"/>
    <property type="match status" value="1"/>
</dbReference>
<protein>
    <submittedName>
        <fullName evidence="1">HAD-like protein</fullName>
    </submittedName>
</protein>
<accession>A0A0D7BUQ3</accession>
<dbReference type="Gene3D" id="1.10.150.240">
    <property type="entry name" value="Putative phosphatase, domain 2"/>
    <property type="match status" value="1"/>
</dbReference>
<dbReference type="SFLD" id="SFLDG01135">
    <property type="entry name" value="C1.5.6:_HAD__Beta-PGM__Phospha"/>
    <property type="match status" value="1"/>
</dbReference>